<keyword evidence="1" id="KW-0479">Metal-binding</keyword>
<protein>
    <recommendedName>
        <fullName evidence="7">RING-type domain-containing protein</fullName>
    </recommendedName>
</protein>
<evidence type="ECO:0000256" key="5">
    <source>
        <dbReference type="SAM" id="Coils"/>
    </source>
</evidence>
<evidence type="ECO:0000259" key="7">
    <source>
        <dbReference type="PROSITE" id="PS50089"/>
    </source>
</evidence>
<dbReference type="InterPro" id="IPR001841">
    <property type="entry name" value="Znf_RING"/>
</dbReference>
<sequence length="879" mass="96595">MQPGSNALPNSQRSAFGRMMAARRAGGVDGNEGGGDSTTAHSNSCPPLPVIRQPQSTTLSACDASPISHVSSTSHQCDVAVLKSSSKALLSTPYVITDKTPRAELLAIIMQLQADLTQRTDSVNAIQRNFERLSAMHHAEQLELRRLRLLEKAQRGAEVNDNEATIRQLESAVADMRCKALEEQATGAQLEAKLQAAKSSCELQHDITGLITLHAAGFREVLQAEAAAFLQFHAFAIAERAAIDARHEALRQQLLCSDVAQLVADHHAQIVPYLVPGGVTDSHRLLETSAQASTATIVELVHPWLCEVAEATRQYVAAAQVADQQRALTEAEIQRNREELKHTLGEMLHLRLRAIEEEEQTGRSALLFGALQVRAVAEGTFDVVRLLRATAEAAATVAHSSWEVTAALHARRVSDWCDAADARLVDLCNAVEISMAEKSRECDGWRQKAAQELLLGERKRLQDLHESQVQAMRDDWTRQKSAAQRTHEMQLAQVRTDLEGRIKVAEERRVTAERQTGTSEAALIQVKRDHAAEVQSVETYWRSAISDAVGDCEQRWMKMCEEYQERQQACARAMLQLLLDHVCTRGHCVCQEEEARADVCRTHWKNRTQQLQSEQAATVQRCVTAAVLLERVRRHVQDEDANRAVLCASAAADWTALVSREAVHKAEAHHVLSMRAAADRLEGVRAEAAERDDKWRQRLDALEADVGQAKEERLGAVVAAREAQAALQATQRDFTVYRSSVTAAARCIEVAESATESACCCPLCLELYSQPVACVPCGHIYCSSCLLRHPRNSELSSLTSSFTSAGGASTGETSAVGARAELEVAQWLRKRFTPCTCLFCPECASATVSTVVELQALGELTAKYDYKKRGIAVLLAELR</sequence>
<dbReference type="Gene3D" id="3.30.40.10">
    <property type="entry name" value="Zinc/RING finger domain, C3HC4 (zinc finger)"/>
    <property type="match status" value="1"/>
</dbReference>
<dbReference type="InterPro" id="IPR017907">
    <property type="entry name" value="Znf_RING_CS"/>
</dbReference>
<organism evidence="8">
    <name type="scientific">Leishmania guyanensis</name>
    <dbReference type="NCBI Taxonomy" id="5670"/>
    <lineage>
        <taxon>Eukaryota</taxon>
        <taxon>Discoba</taxon>
        <taxon>Euglenozoa</taxon>
        <taxon>Kinetoplastea</taxon>
        <taxon>Metakinetoplastina</taxon>
        <taxon>Trypanosomatida</taxon>
        <taxon>Trypanosomatidae</taxon>
        <taxon>Leishmaniinae</taxon>
        <taxon>Leishmania</taxon>
        <taxon>Leishmania guyanensis species complex</taxon>
    </lineage>
</organism>
<feature type="region of interest" description="Disordered" evidence="6">
    <location>
        <begin position="25"/>
        <end position="52"/>
    </location>
</feature>
<keyword evidence="3" id="KW-0862">Zinc</keyword>
<feature type="compositionally biased region" description="Gly residues" evidence="6">
    <location>
        <begin position="27"/>
        <end position="36"/>
    </location>
</feature>
<dbReference type="SMART" id="SM00184">
    <property type="entry name" value="RING"/>
    <property type="match status" value="1"/>
</dbReference>
<feature type="coiled-coil region" evidence="5">
    <location>
        <begin position="685"/>
        <end position="712"/>
    </location>
</feature>
<dbReference type="GO" id="GO:0008270">
    <property type="term" value="F:zinc ion binding"/>
    <property type="evidence" value="ECO:0007669"/>
    <property type="project" value="UniProtKB-KW"/>
</dbReference>
<keyword evidence="5" id="KW-0175">Coiled coil</keyword>
<gene>
    <name evidence="8" type="primary">LgM4147LRVhigh.12.00440.00020</name>
    <name evidence="8" type="ORF">BN36_1213210</name>
</gene>
<evidence type="ECO:0000256" key="2">
    <source>
        <dbReference type="ARBA" id="ARBA00022771"/>
    </source>
</evidence>
<feature type="domain" description="RING-type" evidence="7">
    <location>
        <begin position="761"/>
        <end position="786"/>
    </location>
</feature>
<dbReference type="Pfam" id="PF13445">
    <property type="entry name" value="zf-RING_UBOX"/>
    <property type="match status" value="1"/>
</dbReference>
<dbReference type="EMBL" id="CALQ01000376">
    <property type="protein sequence ID" value="CCM13811.1"/>
    <property type="molecule type" value="Genomic_DNA"/>
</dbReference>
<reference evidence="8" key="1">
    <citation type="submission" date="2012-08" db="EMBL/GenBank/DDBJ databases">
        <title>Comparative genomics of metastatic and non-metastatic Leishmania guyanensis provides insights into polygenic factors involved in Leishmania RNA virus infection.</title>
        <authorList>
            <person name="Smith D."/>
            <person name="Hertz-Fowler C."/>
            <person name="Martin R."/>
            <person name="Dickens N."/>
            <person name="Fasel N."/>
            <person name="Falquet L."/>
            <person name="Beverley S."/>
            <person name="Zangger H."/>
            <person name="Calderon-Copete S."/>
            <person name="Mottram J."/>
            <person name="Xenarios I."/>
        </authorList>
    </citation>
    <scope>NUCLEOTIDE SEQUENCE</scope>
    <source>
        <strain evidence="8">MHOM/BR/75/M4147/SSU:IR2SAT-LUC</strain>
    </source>
</reference>
<dbReference type="AlphaFoldDB" id="A0A1E1IRA6"/>
<evidence type="ECO:0000256" key="3">
    <source>
        <dbReference type="ARBA" id="ARBA00022833"/>
    </source>
</evidence>
<accession>A0A1E1IRA6</accession>
<dbReference type="PROSITE" id="PS00518">
    <property type="entry name" value="ZF_RING_1"/>
    <property type="match status" value="1"/>
</dbReference>
<dbReference type="SUPFAM" id="SSF57850">
    <property type="entry name" value="RING/U-box"/>
    <property type="match status" value="1"/>
</dbReference>
<dbReference type="InterPro" id="IPR027370">
    <property type="entry name" value="Znf-RING_euk"/>
</dbReference>
<proteinExistence type="predicted"/>
<evidence type="ECO:0000256" key="1">
    <source>
        <dbReference type="ARBA" id="ARBA00022723"/>
    </source>
</evidence>
<evidence type="ECO:0000256" key="6">
    <source>
        <dbReference type="SAM" id="MobiDB-lite"/>
    </source>
</evidence>
<dbReference type="InterPro" id="IPR013083">
    <property type="entry name" value="Znf_RING/FYVE/PHD"/>
</dbReference>
<evidence type="ECO:0000313" key="8">
    <source>
        <dbReference type="EMBL" id="CCM13811.1"/>
    </source>
</evidence>
<name>A0A1E1IRA6_LEIGU</name>
<keyword evidence="2 4" id="KW-0863">Zinc-finger</keyword>
<dbReference type="PROSITE" id="PS50089">
    <property type="entry name" value="ZF_RING_2"/>
    <property type="match status" value="1"/>
</dbReference>
<evidence type="ECO:0000256" key="4">
    <source>
        <dbReference type="PROSITE-ProRule" id="PRU00175"/>
    </source>
</evidence>